<evidence type="ECO:0000259" key="25">
    <source>
        <dbReference type="PROSITE" id="PS51843"/>
    </source>
</evidence>
<evidence type="ECO:0000256" key="1">
    <source>
        <dbReference type="ARBA" id="ARBA00004123"/>
    </source>
</evidence>
<dbReference type="AlphaFoldDB" id="A0A7R9BI89"/>
<evidence type="ECO:0000256" key="7">
    <source>
        <dbReference type="ARBA" id="ARBA00022723"/>
    </source>
</evidence>
<dbReference type="SUPFAM" id="SSF54928">
    <property type="entry name" value="RNA-binding domain, RBD"/>
    <property type="match status" value="1"/>
</dbReference>
<dbReference type="GO" id="GO:0036002">
    <property type="term" value="F:pre-mRNA binding"/>
    <property type="evidence" value="ECO:0007669"/>
    <property type="project" value="TreeGrafter"/>
</dbReference>
<dbReference type="GO" id="GO:0006397">
    <property type="term" value="P:mRNA processing"/>
    <property type="evidence" value="ECO:0007669"/>
    <property type="project" value="UniProtKB-KW"/>
</dbReference>
<keyword evidence="27" id="KW-1185">Reference proteome</keyword>
<feature type="domain" description="Nuclear receptor" evidence="24">
    <location>
        <begin position="175"/>
        <end position="250"/>
    </location>
</feature>
<evidence type="ECO:0000256" key="15">
    <source>
        <dbReference type="ARBA" id="ARBA00023170"/>
    </source>
</evidence>
<dbReference type="EMBL" id="CAJPEX010000250">
    <property type="protein sequence ID" value="CAG0914584.1"/>
    <property type="molecule type" value="Genomic_DNA"/>
</dbReference>
<dbReference type="GO" id="GO:0005737">
    <property type="term" value="C:cytoplasm"/>
    <property type="evidence" value="ECO:0007669"/>
    <property type="project" value="UniProtKB-SubCell"/>
</dbReference>
<keyword evidence="8" id="KW-0747">Spliceosome</keyword>
<dbReference type="PROSITE" id="PS50102">
    <property type="entry name" value="RRM"/>
    <property type="match status" value="1"/>
</dbReference>
<dbReference type="FunFam" id="4.10.1000.10:FF:000006">
    <property type="entry name" value="Putative pre-mrna-splicing factor rbm22"/>
    <property type="match status" value="1"/>
</dbReference>
<dbReference type="SMART" id="SM00356">
    <property type="entry name" value="ZnF_C3H1"/>
    <property type="match status" value="1"/>
</dbReference>
<keyword evidence="16" id="KW-0508">mRNA splicing</keyword>
<comment type="subcellular location">
    <subcellularLocation>
        <location evidence="2">Cytoplasm</location>
    </subcellularLocation>
    <subcellularLocation>
        <location evidence="1">Nucleus</location>
    </subcellularLocation>
</comment>
<reference evidence="26" key="1">
    <citation type="submission" date="2020-11" db="EMBL/GenBank/DDBJ databases">
        <authorList>
            <person name="Tran Van P."/>
        </authorList>
    </citation>
    <scope>NUCLEOTIDE SEQUENCE</scope>
</reference>
<keyword evidence="11 19" id="KW-0694">RNA-binding</keyword>
<accession>A0A7R9BI89</accession>
<dbReference type="GO" id="GO:0071006">
    <property type="term" value="C:U2-type catalytic step 1 spliceosome"/>
    <property type="evidence" value="ECO:0007669"/>
    <property type="project" value="TreeGrafter"/>
</dbReference>
<keyword evidence="5" id="KW-0963">Cytoplasm</keyword>
<dbReference type="SUPFAM" id="SSF57716">
    <property type="entry name" value="Glucocorticoid receptor-like (DNA-binding domain)"/>
    <property type="match status" value="1"/>
</dbReference>
<dbReference type="GO" id="GO:0017070">
    <property type="term" value="F:U6 snRNA binding"/>
    <property type="evidence" value="ECO:0007669"/>
    <property type="project" value="TreeGrafter"/>
</dbReference>
<evidence type="ECO:0000256" key="6">
    <source>
        <dbReference type="ARBA" id="ARBA00022664"/>
    </source>
</evidence>
<dbReference type="InterPro" id="IPR012677">
    <property type="entry name" value="Nucleotide-bd_a/b_plait_sf"/>
</dbReference>
<dbReference type="InterPro" id="IPR057674">
    <property type="entry name" value="Znf-CCCH_RBM22"/>
</dbReference>
<dbReference type="InterPro" id="IPR048995">
    <property type="entry name" value="STL11/RBM22-like_N"/>
</dbReference>
<evidence type="ECO:0000256" key="14">
    <source>
        <dbReference type="ARBA" id="ARBA00023163"/>
    </source>
</evidence>
<dbReference type="PROSITE" id="PS51030">
    <property type="entry name" value="NUCLEAR_REC_DBD_2"/>
    <property type="match status" value="1"/>
</dbReference>
<organism evidence="26">
    <name type="scientific">Notodromas monacha</name>
    <dbReference type="NCBI Taxonomy" id="399045"/>
    <lineage>
        <taxon>Eukaryota</taxon>
        <taxon>Metazoa</taxon>
        <taxon>Ecdysozoa</taxon>
        <taxon>Arthropoda</taxon>
        <taxon>Crustacea</taxon>
        <taxon>Oligostraca</taxon>
        <taxon>Ostracoda</taxon>
        <taxon>Podocopa</taxon>
        <taxon>Podocopida</taxon>
        <taxon>Cypridocopina</taxon>
        <taxon>Cypridoidea</taxon>
        <taxon>Cyprididae</taxon>
        <taxon>Notodromas</taxon>
    </lineage>
</organism>
<dbReference type="SUPFAM" id="SSF48508">
    <property type="entry name" value="Nuclear receptor ligand-binding domain"/>
    <property type="match status" value="1"/>
</dbReference>
<evidence type="ECO:0000256" key="2">
    <source>
        <dbReference type="ARBA" id="ARBA00004496"/>
    </source>
</evidence>
<evidence type="ECO:0000259" key="24">
    <source>
        <dbReference type="PROSITE" id="PS51030"/>
    </source>
</evidence>
<dbReference type="GO" id="GO:0003700">
    <property type="term" value="F:DNA-binding transcription factor activity"/>
    <property type="evidence" value="ECO:0007669"/>
    <property type="project" value="InterPro"/>
</dbReference>
<evidence type="ECO:0000256" key="9">
    <source>
        <dbReference type="ARBA" id="ARBA00022771"/>
    </source>
</evidence>
<dbReference type="GO" id="GO:0071007">
    <property type="term" value="C:U2-type catalytic step 2 spliceosome"/>
    <property type="evidence" value="ECO:0007669"/>
    <property type="project" value="TreeGrafter"/>
</dbReference>
<keyword evidence="10 20" id="KW-0862">Zinc</keyword>
<dbReference type="GO" id="GO:0008380">
    <property type="term" value="P:RNA splicing"/>
    <property type="evidence" value="ECO:0007669"/>
    <property type="project" value="UniProtKB-KW"/>
</dbReference>
<keyword evidence="6" id="KW-0507">mRNA processing</keyword>
<dbReference type="InterPro" id="IPR000504">
    <property type="entry name" value="RRM_dom"/>
</dbReference>
<keyword evidence="9 20" id="KW-0863">Zinc-finger</keyword>
<feature type="compositionally biased region" description="Low complexity" evidence="21">
    <location>
        <begin position="1"/>
        <end position="16"/>
    </location>
</feature>
<dbReference type="EMBL" id="OA882287">
    <property type="protein sequence ID" value="CAD7274432.1"/>
    <property type="molecule type" value="Genomic_DNA"/>
</dbReference>
<feature type="domain" description="C3H1-type" evidence="23">
    <location>
        <begin position="992"/>
        <end position="1019"/>
    </location>
</feature>
<dbReference type="GO" id="GO:0043565">
    <property type="term" value="F:sequence-specific DNA binding"/>
    <property type="evidence" value="ECO:0007669"/>
    <property type="project" value="InterPro"/>
</dbReference>
<evidence type="ECO:0000256" key="19">
    <source>
        <dbReference type="PROSITE-ProRule" id="PRU00176"/>
    </source>
</evidence>
<dbReference type="PRINTS" id="PR00047">
    <property type="entry name" value="STROIDFINGER"/>
</dbReference>
<dbReference type="Gene3D" id="3.30.50.10">
    <property type="entry name" value="Erythroid Transcription Factor GATA-1, subunit A"/>
    <property type="match status" value="1"/>
</dbReference>
<dbReference type="FunFam" id="3.30.70.330:FF:000137">
    <property type="entry name" value="pre-mRNA-splicing factor RBM22"/>
    <property type="match status" value="1"/>
</dbReference>
<dbReference type="InterPro" id="IPR000571">
    <property type="entry name" value="Znf_CCCH"/>
</dbReference>
<dbReference type="Gene3D" id="4.10.1000.10">
    <property type="entry name" value="Zinc finger, CCCH-type"/>
    <property type="match status" value="1"/>
</dbReference>
<feature type="domain" description="RRM" evidence="22">
    <location>
        <begin position="1065"/>
        <end position="1138"/>
    </location>
</feature>
<dbReference type="CDD" id="cd12224">
    <property type="entry name" value="RRM_RBM22"/>
    <property type="match status" value="1"/>
</dbReference>
<dbReference type="InterPro" id="IPR001628">
    <property type="entry name" value="Znf_hrmn_rcpt"/>
</dbReference>
<dbReference type="PROSITE" id="PS51843">
    <property type="entry name" value="NR_LBD"/>
    <property type="match status" value="1"/>
</dbReference>
<dbReference type="GO" id="GO:0000974">
    <property type="term" value="C:Prp19 complex"/>
    <property type="evidence" value="ECO:0007669"/>
    <property type="project" value="TreeGrafter"/>
</dbReference>
<evidence type="ECO:0000256" key="4">
    <source>
        <dbReference type="ARBA" id="ARBA00020031"/>
    </source>
</evidence>
<evidence type="ECO:0000256" key="3">
    <source>
        <dbReference type="ARBA" id="ARBA00007781"/>
    </source>
</evidence>
<dbReference type="InterPro" id="IPR035979">
    <property type="entry name" value="RBD_domain_sf"/>
</dbReference>
<proteinExistence type="inferred from homology"/>
<dbReference type="Pfam" id="PF00105">
    <property type="entry name" value="zf-C4"/>
    <property type="match status" value="1"/>
</dbReference>
<dbReference type="PROSITE" id="PS50103">
    <property type="entry name" value="ZF_C3H1"/>
    <property type="match status" value="1"/>
</dbReference>
<feature type="zinc finger region" description="C3H1-type" evidence="20">
    <location>
        <begin position="992"/>
        <end position="1019"/>
    </location>
</feature>
<dbReference type="FunFam" id="3.30.50.10:FF:000015">
    <property type="entry name" value="Nuclear receptor subfamily 2, group C, member 1"/>
    <property type="match status" value="1"/>
</dbReference>
<evidence type="ECO:0000256" key="16">
    <source>
        <dbReference type="ARBA" id="ARBA00023187"/>
    </source>
</evidence>
<dbReference type="PANTHER" id="PTHR14089">
    <property type="entry name" value="PRE-MRNA-SPLICING FACTOR RBM22"/>
    <property type="match status" value="1"/>
</dbReference>
<dbReference type="SMART" id="SM00399">
    <property type="entry name" value="ZnF_C4"/>
    <property type="match status" value="1"/>
</dbReference>
<keyword evidence="17" id="KW-0539">Nucleus</keyword>
<keyword evidence="7 20" id="KW-0479">Metal-binding</keyword>
<feature type="domain" description="NR LBD" evidence="25">
    <location>
        <begin position="483"/>
        <end position="725"/>
    </location>
</feature>
<comment type="similarity">
    <text evidence="3">Belongs to the SLT11 family.</text>
</comment>
<dbReference type="PANTHER" id="PTHR14089:SF6">
    <property type="entry name" value="PRE-MRNA-SPLICING FACTOR RBM22"/>
    <property type="match status" value="1"/>
</dbReference>
<evidence type="ECO:0000256" key="12">
    <source>
        <dbReference type="ARBA" id="ARBA00023015"/>
    </source>
</evidence>
<evidence type="ECO:0000256" key="8">
    <source>
        <dbReference type="ARBA" id="ARBA00022728"/>
    </source>
</evidence>
<name>A0A7R9BI89_9CRUS</name>
<dbReference type="Pfam" id="PF00104">
    <property type="entry name" value="Hormone_recep"/>
    <property type="match status" value="1"/>
</dbReference>
<feature type="region of interest" description="Disordered" evidence="21">
    <location>
        <begin position="320"/>
        <end position="416"/>
    </location>
</feature>
<dbReference type="SUPFAM" id="SSF90229">
    <property type="entry name" value="CCCH zinc finger"/>
    <property type="match status" value="1"/>
</dbReference>
<dbReference type="InterPro" id="IPR013088">
    <property type="entry name" value="Znf_NHR/GATA"/>
</dbReference>
<dbReference type="PROSITE" id="PS00031">
    <property type="entry name" value="NUCLEAR_REC_DBD_1"/>
    <property type="match status" value="1"/>
</dbReference>
<evidence type="ECO:0000256" key="17">
    <source>
        <dbReference type="ARBA" id="ARBA00023242"/>
    </source>
</evidence>
<feature type="region of interest" description="Disordered" evidence="21">
    <location>
        <begin position="250"/>
        <end position="289"/>
    </location>
</feature>
<feature type="region of interest" description="Disordered" evidence="21">
    <location>
        <begin position="1"/>
        <end position="28"/>
    </location>
</feature>
<feature type="compositionally biased region" description="Basic and acidic residues" evidence="21">
    <location>
        <begin position="355"/>
        <end position="371"/>
    </location>
</feature>
<dbReference type="Pfam" id="PF25584">
    <property type="entry name" value="zf-CCCH_RBM22"/>
    <property type="match status" value="1"/>
</dbReference>
<keyword evidence="13" id="KW-0238">DNA-binding</keyword>
<dbReference type="InterPro" id="IPR000536">
    <property type="entry name" value="Nucl_hrmn_rcpt_lig-bd"/>
</dbReference>
<feature type="compositionally biased region" description="Basic and acidic residues" evidence="21">
    <location>
        <begin position="378"/>
        <end position="395"/>
    </location>
</feature>
<evidence type="ECO:0000256" key="20">
    <source>
        <dbReference type="PROSITE-ProRule" id="PRU00723"/>
    </source>
</evidence>
<evidence type="ECO:0000256" key="21">
    <source>
        <dbReference type="SAM" id="MobiDB-lite"/>
    </source>
</evidence>
<protein>
    <recommendedName>
        <fullName evidence="4">Pre-mRNA-splicing factor RBM22</fullName>
    </recommendedName>
    <alternativeName>
        <fullName evidence="18">RNA-binding motif protein 22</fullName>
    </alternativeName>
</protein>
<keyword evidence="15" id="KW-0675">Receptor</keyword>
<dbReference type="Gene3D" id="3.30.70.330">
    <property type="match status" value="1"/>
</dbReference>
<dbReference type="Gene3D" id="1.10.565.10">
    <property type="entry name" value="Retinoid X Receptor"/>
    <property type="match status" value="1"/>
</dbReference>
<evidence type="ECO:0000259" key="22">
    <source>
        <dbReference type="PROSITE" id="PS50102"/>
    </source>
</evidence>
<feature type="compositionally biased region" description="Polar residues" evidence="21">
    <location>
        <begin position="269"/>
        <end position="284"/>
    </location>
</feature>
<dbReference type="GO" id="GO:0008270">
    <property type="term" value="F:zinc ion binding"/>
    <property type="evidence" value="ECO:0007669"/>
    <property type="project" value="UniProtKB-KW"/>
</dbReference>
<dbReference type="SMART" id="SM00360">
    <property type="entry name" value="RRM"/>
    <property type="match status" value="1"/>
</dbReference>
<dbReference type="Pfam" id="PF00076">
    <property type="entry name" value="RRM_1"/>
    <property type="match status" value="1"/>
</dbReference>
<evidence type="ECO:0000313" key="26">
    <source>
        <dbReference type="EMBL" id="CAD7274432.1"/>
    </source>
</evidence>
<evidence type="ECO:0000256" key="18">
    <source>
        <dbReference type="ARBA" id="ARBA00030793"/>
    </source>
</evidence>
<gene>
    <name evidence="26" type="ORF">NMOB1V02_LOCUS2263</name>
</gene>
<evidence type="ECO:0000259" key="23">
    <source>
        <dbReference type="PROSITE" id="PS50103"/>
    </source>
</evidence>
<dbReference type="InterPro" id="IPR039171">
    <property type="entry name" value="Cwc2/Slt11"/>
</dbReference>
<evidence type="ECO:0000256" key="13">
    <source>
        <dbReference type="ARBA" id="ARBA00023125"/>
    </source>
</evidence>
<evidence type="ECO:0000256" key="11">
    <source>
        <dbReference type="ARBA" id="ARBA00022884"/>
    </source>
</evidence>
<evidence type="ECO:0000313" key="27">
    <source>
        <dbReference type="Proteomes" id="UP000678499"/>
    </source>
</evidence>
<evidence type="ECO:0000256" key="5">
    <source>
        <dbReference type="ARBA" id="ARBA00022490"/>
    </source>
</evidence>
<dbReference type="Pfam" id="PF21369">
    <property type="entry name" value="STL11_N"/>
    <property type="match status" value="2"/>
</dbReference>
<keyword evidence="14" id="KW-0804">Transcription</keyword>
<evidence type="ECO:0000256" key="10">
    <source>
        <dbReference type="ARBA" id="ARBA00022833"/>
    </source>
</evidence>
<dbReference type="Proteomes" id="UP000678499">
    <property type="component" value="Unassembled WGS sequence"/>
</dbReference>
<dbReference type="OrthoDB" id="10259600at2759"/>
<dbReference type="InterPro" id="IPR035500">
    <property type="entry name" value="NHR-like_dom_sf"/>
</dbReference>
<dbReference type="InterPro" id="IPR036855">
    <property type="entry name" value="Znf_CCCH_sf"/>
</dbReference>
<keyword evidence="12" id="KW-0805">Transcription regulation</keyword>
<sequence>MTSSASHSPCPSSYTPPSSPKRLKVEGDDLKGFGDSRLGYNLPTGVGLDSSYPAAALAHSMFQAAASNPVFLLHQANAAFSSGAFGSVRMGTQTASNYWTKKLRLTMDKMQGMGYSAPMQTPGPTGMTAWPSTGYLNGSPSPGAASAAAAAAAVGNGLSGSNKDSVFGLPNTVAYDLCVVCGDRASGRHYGAVSCEGCKGFFKRSIRKQLGYQCRGNKDCQVTKHHRNRCQFCRLRKCLAMGMRSDCRSVQSERKPLVESQGNGGRSKGATSRTSSYSTSNIPSPASVKSEFVAPDSPFSVYSSGGAPQTVLDSPDTVIDFTHSHTKTPRYKRNLDNSDQASDGDRNEPLSADVENDKFDFSNDTNLHEGDVGQEEALDYKKSPGISKERSEHWHRSGTGIGNPVIDPNNNPRRHSLAARQKVSSCIPSVAAAVGYLDLIQQVIKTDLPIEDMEIEPEEVLKFLDEGSTAFTGSVVFQGSWANTDALRSPAVSMDNDRNDSCHQSLYLNALHVICECSSRLLFCSVQWLANLASFSAMSVENQVSLVQGNWCPLFLIGVTQVMSSKGSDSGDEKNPADLLLPTVARLLIHQSSVISGDDSDKFIEAKSLWKLHGLMRSLKKIAPDAIEYDYLRILTTYTPASMVLEDDRNSVDLLRKAALKGLHLHEVKQVENSPDSAMKKVSDLLVMISDLRMVDPEVVHQLFFSPLLGQIPVENIVPYLLSCNSTMAGSKGTNTYNRQGWEDAEFPILCQTCLGDNPYIRMTKERYGKECKICTRPFTVFRWCPGSRMRFKKTELCQTCAKLKNICQTCLLDLEYGLPTQVRDQALALADDIPKSDVNKDFYIQNVEREEFPILCQTCLGDNPYIRMTKERYGKECKICTRPFTVFRWCPGSRMRFKKTELCQTCAKLKNICQTCLLDLEYGLPTQVRDQALALADDIPKSDVNKDFYIQNVERELQGTDGTVAGGSIGKAQQTSDLLMKLARTTPYYKRNRPHICSFWVKGECKRGEECPYRHEQPTDPDDPLSDQNIKDRYYGVNDPVADKLMRRAAAMPKLEAPEDKGVTTLYIGNLSEKIGEKELREHFYHYGEIRTISVVPKQMCAFITYTTREAAELAAEKSFNKVIIHGRRLAVKWGKSQAKQTPVYAEEQQLPTLEPVPGLPPALPPPDFFNLGALPTTAAAVPPGAAMIPGPSYMLPPPPMVAGFGPGIHYPSQDPKRMGAT</sequence>